<dbReference type="AlphaFoldDB" id="A0A6J5CVJ0"/>
<keyword evidence="2" id="KW-1185">Reference proteome</keyword>
<reference evidence="1 2" key="1">
    <citation type="submission" date="2020-04" db="EMBL/GenBank/DDBJ databases">
        <authorList>
            <person name="De Canck E."/>
        </authorList>
    </citation>
    <scope>NUCLEOTIDE SEQUENCE [LARGE SCALE GENOMIC DNA]</scope>
    <source>
        <strain evidence="1 2">LMG 29542</strain>
    </source>
</reference>
<organism evidence="1 2">
    <name type="scientific">Paraburkholderia humisilvae</name>
    <dbReference type="NCBI Taxonomy" id="627669"/>
    <lineage>
        <taxon>Bacteria</taxon>
        <taxon>Pseudomonadati</taxon>
        <taxon>Pseudomonadota</taxon>
        <taxon>Betaproteobacteria</taxon>
        <taxon>Burkholderiales</taxon>
        <taxon>Burkholderiaceae</taxon>
        <taxon>Paraburkholderia</taxon>
    </lineage>
</organism>
<proteinExistence type="predicted"/>
<sequence>MRSLLRVRLIVGSIRTEYADWAIGIEYSGMLAAMKPYPGILVSVSERSQKSRCP</sequence>
<dbReference type="Proteomes" id="UP000494363">
    <property type="component" value="Unassembled WGS sequence"/>
</dbReference>
<dbReference type="EMBL" id="CADIKH010000001">
    <property type="protein sequence ID" value="CAB3745998.1"/>
    <property type="molecule type" value="Genomic_DNA"/>
</dbReference>
<evidence type="ECO:0000313" key="1">
    <source>
        <dbReference type="EMBL" id="CAB3745998.1"/>
    </source>
</evidence>
<accession>A0A6J5CVJ0</accession>
<gene>
    <name evidence="1" type="ORF">LMG29542_00097</name>
</gene>
<name>A0A6J5CVJ0_9BURK</name>
<protein>
    <submittedName>
        <fullName evidence="1">Uncharacterized protein</fullName>
    </submittedName>
</protein>
<evidence type="ECO:0000313" key="2">
    <source>
        <dbReference type="Proteomes" id="UP000494363"/>
    </source>
</evidence>